<proteinExistence type="predicted"/>
<comment type="caution">
    <text evidence="2">The sequence shown here is derived from an EMBL/GenBank/DDBJ whole genome shotgun (WGS) entry which is preliminary data.</text>
</comment>
<evidence type="ECO:0000313" key="2">
    <source>
        <dbReference type="EMBL" id="GGU67975.1"/>
    </source>
</evidence>
<reference evidence="2" key="1">
    <citation type="journal article" date="2014" name="Int. J. Syst. Evol. Microbiol.">
        <title>Complete genome sequence of Corynebacterium casei LMG S-19264T (=DSM 44701T), isolated from a smear-ripened cheese.</title>
        <authorList>
            <consortium name="US DOE Joint Genome Institute (JGI-PGF)"/>
            <person name="Walter F."/>
            <person name="Albersmeier A."/>
            <person name="Kalinowski J."/>
            <person name="Ruckert C."/>
        </authorList>
    </citation>
    <scope>NUCLEOTIDE SEQUENCE</scope>
    <source>
        <strain evidence="2">JCM 4391</strain>
    </source>
</reference>
<feature type="transmembrane region" description="Helical" evidence="1">
    <location>
        <begin position="105"/>
        <end position="124"/>
    </location>
</feature>
<accession>A0A918M7N0</accession>
<protein>
    <submittedName>
        <fullName evidence="2">Uncharacterized protein</fullName>
    </submittedName>
</protein>
<keyword evidence="1" id="KW-0812">Transmembrane</keyword>
<dbReference type="Proteomes" id="UP000636661">
    <property type="component" value="Unassembled WGS sequence"/>
</dbReference>
<sequence length="148" mass="16757">MALVLSPLQPVKFSCGFVSCPPTARHDASNRALESVTRLLRGCAAGRLSSMTRDWETMKIQWRTRYPLPERTVTQLRRSRWVFAGFTLLEAFALVMALIEDHRSAWTVTWTGIGTVFFPLMLLGSQYQLRKNRRITRALKGPPATSSS</sequence>
<name>A0A918M7N0_9ACTN</name>
<keyword evidence="1" id="KW-1133">Transmembrane helix</keyword>
<dbReference type="EMBL" id="BMTP01000034">
    <property type="protein sequence ID" value="GGU67975.1"/>
    <property type="molecule type" value="Genomic_DNA"/>
</dbReference>
<dbReference type="AlphaFoldDB" id="A0A918M7N0"/>
<keyword evidence="3" id="KW-1185">Reference proteome</keyword>
<keyword evidence="1" id="KW-0472">Membrane</keyword>
<reference evidence="2" key="2">
    <citation type="submission" date="2020-09" db="EMBL/GenBank/DDBJ databases">
        <authorList>
            <person name="Sun Q."/>
            <person name="Ohkuma M."/>
        </authorList>
    </citation>
    <scope>NUCLEOTIDE SEQUENCE</scope>
    <source>
        <strain evidence="2">JCM 4391</strain>
    </source>
</reference>
<evidence type="ECO:0000313" key="3">
    <source>
        <dbReference type="Proteomes" id="UP000636661"/>
    </source>
</evidence>
<evidence type="ECO:0000256" key="1">
    <source>
        <dbReference type="SAM" id="Phobius"/>
    </source>
</evidence>
<gene>
    <name evidence="2" type="ORF">GCM10010274_65470</name>
</gene>
<feature type="transmembrane region" description="Helical" evidence="1">
    <location>
        <begin position="81"/>
        <end position="99"/>
    </location>
</feature>
<organism evidence="2 3">
    <name type="scientific">Streptomyces lavendofoliae</name>
    <dbReference type="NCBI Taxonomy" id="67314"/>
    <lineage>
        <taxon>Bacteria</taxon>
        <taxon>Bacillati</taxon>
        <taxon>Actinomycetota</taxon>
        <taxon>Actinomycetes</taxon>
        <taxon>Kitasatosporales</taxon>
        <taxon>Streptomycetaceae</taxon>
        <taxon>Streptomyces</taxon>
    </lineage>
</organism>